<dbReference type="Proteomes" id="UP001634007">
    <property type="component" value="Unassembled WGS sequence"/>
</dbReference>
<dbReference type="PANTHER" id="PTHR33985">
    <property type="entry name" value="OS02G0491300 PROTEIN-RELATED"/>
    <property type="match status" value="1"/>
</dbReference>
<feature type="domain" description="FAS1" evidence="4">
    <location>
        <begin position="32"/>
        <end position="149"/>
    </location>
</feature>
<dbReference type="Pfam" id="PF02469">
    <property type="entry name" value="Fasciclin"/>
    <property type="match status" value="1"/>
</dbReference>
<dbReference type="EMBL" id="JBJKBG010000002">
    <property type="protein sequence ID" value="KAL3751276.1"/>
    <property type="molecule type" value="Genomic_DNA"/>
</dbReference>
<reference evidence="5 6" key="1">
    <citation type="submission" date="2024-11" db="EMBL/GenBank/DDBJ databases">
        <title>Chromosome-level genome assembly of Eucalyptus globulus Labill. provides insights into its genome evolution.</title>
        <authorList>
            <person name="Li X."/>
        </authorList>
    </citation>
    <scope>NUCLEOTIDE SEQUENCE [LARGE SCALE GENOMIC DNA]</scope>
    <source>
        <strain evidence="5">CL2024</strain>
        <tissue evidence="5">Fresh tender leaves</tissue>
    </source>
</reference>
<feature type="chain" id="PRO_5044873612" description="FAS1 domain-containing protein" evidence="3">
    <location>
        <begin position="18"/>
        <end position="371"/>
    </location>
</feature>
<protein>
    <recommendedName>
        <fullName evidence="4">FAS1 domain-containing protein</fullName>
    </recommendedName>
</protein>
<name>A0ABD3LHK7_EUCGL</name>
<dbReference type="SUPFAM" id="SSF82153">
    <property type="entry name" value="FAS1 domain"/>
    <property type="match status" value="2"/>
</dbReference>
<keyword evidence="6" id="KW-1185">Reference proteome</keyword>
<gene>
    <name evidence="5" type="ORF">ACJRO7_012144</name>
</gene>
<evidence type="ECO:0000313" key="5">
    <source>
        <dbReference type="EMBL" id="KAL3751276.1"/>
    </source>
</evidence>
<feature type="signal peptide" evidence="3">
    <location>
        <begin position="1"/>
        <end position="17"/>
    </location>
</feature>
<dbReference type="InterPro" id="IPR000782">
    <property type="entry name" value="FAS1_domain"/>
</dbReference>
<evidence type="ECO:0000256" key="1">
    <source>
        <dbReference type="ARBA" id="ARBA00007843"/>
    </source>
</evidence>
<dbReference type="PROSITE" id="PS50213">
    <property type="entry name" value="FAS1"/>
    <property type="match status" value="1"/>
</dbReference>
<dbReference type="Gene3D" id="2.30.180.10">
    <property type="entry name" value="FAS1 domain"/>
    <property type="match status" value="1"/>
</dbReference>
<organism evidence="5 6">
    <name type="scientific">Eucalyptus globulus</name>
    <name type="common">Tasmanian blue gum</name>
    <dbReference type="NCBI Taxonomy" id="34317"/>
    <lineage>
        <taxon>Eukaryota</taxon>
        <taxon>Viridiplantae</taxon>
        <taxon>Streptophyta</taxon>
        <taxon>Embryophyta</taxon>
        <taxon>Tracheophyta</taxon>
        <taxon>Spermatophyta</taxon>
        <taxon>Magnoliopsida</taxon>
        <taxon>eudicotyledons</taxon>
        <taxon>Gunneridae</taxon>
        <taxon>Pentapetalae</taxon>
        <taxon>rosids</taxon>
        <taxon>malvids</taxon>
        <taxon>Myrtales</taxon>
        <taxon>Myrtaceae</taxon>
        <taxon>Myrtoideae</taxon>
        <taxon>Eucalypteae</taxon>
        <taxon>Eucalyptus</taxon>
    </lineage>
</organism>
<dbReference type="AlphaFoldDB" id="A0ABD3LHK7"/>
<evidence type="ECO:0000313" key="6">
    <source>
        <dbReference type="Proteomes" id="UP001634007"/>
    </source>
</evidence>
<keyword evidence="2" id="KW-0654">Proteoglycan</keyword>
<dbReference type="InterPro" id="IPR036378">
    <property type="entry name" value="FAS1_dom_sf"/>
</dbReference>
<evidence type="ECO:0000256" key="3">
    <source>
        <dbReference type="SAM" id="SignalP"/>
    </source>
</evidence>
<evidence type="ECO:0000256" key="2">
    <source>
        <dbReference type="ARBA" id="ARBA00022974"/>
    </source>
</evidence>
<sequence>MASLPFVLFVTAAVVLAVVPPLSLSSASRSDSLHQAARILSGARFTSMALTLELVSQTSVVPRSQSLTIFAPRDSAFSRSGQPSLSLLQFHFAPLPLSHRFLASLPYGTAVPTALGNRSLIVTSLPGDPSISLNGVKIDGLPLFADKSLTVFGVERFFDPGFEVSSPVQGPTLDLNCVPSLKRGNRAGFPGDGSFHEASRKMKYSGYSVMGSILGMQLLGFEYRTATLTLFAPVDQAMTHNKGNFSEDASIFLQHVVRCKLLRSDLTEFSNGPALPTYKKGYGIRITKSGDTFMVNKVAIEHPELYVNEWIVVHGVREMIGAKSRAVDKGGHKAAHKGSKKSGHFEGKGWATWQFRVWIAIFLLVSAQFCC</sequence>
<accession>A0ABD3LHK7</accession>
<keyword evidence="2" id="KW-0325">Glycoprotein</keyword>
<comment type="similarity">
    <text evidence="1">Belongs to the fasciclin-like AGP family.</text>
</comment>
<dbReference type="SMART" id="SM00554">
    <property type="entry name" value="FAS1"/>
    <property type="match status" value="2"/>
</dbReference>
<dbReference type="PANTHER" id="PTHR33985:SF17">
    <property type="entry name" value="FASCICLIN-LIKE ARABINOGALACTAN PROTEIN 20"/>
    <property type="match status" value="1"/>
</dbReference>
<evidence type="ECO:0000259" key="4">
    <source>
        <dbReference type="PROSITE" id="PS50213"/>
    </source>
</evidence>
<dbReference type="InterPro" id="IPR052806">
    <property type="entry name" value="Fasciclin-like_AGP"/>
</dbReference>
<keyword evidence="3" id="KW-0732">Signal</keyword>
<comment type="caution">
    <text evidence="5">The sequence shown here is derived from an EMBL/GenBank/DDBJ whole genome shotgun (WGS) entry which is preliminary data.</text>
</comment>
<proteinExistence type="inferred from homology"/>